<gene>
    <name evidence="2" type="ORF">ACFSUE_16480</name>
</gene>
<evidence type="ECO:0000313" key="2">
    <source>
        <dbReference type="EMBL" id="MFD2695204.1"/>
    </source>
</evidence>
<reference evidence="3" key="1">
    <citation type="journal article" date="2019" name="Int. J. Syst. Evol. Microbiol.">
        <title>The Global Catalogue of Microorganisms (GCM) 10K type strain sequencing project: providing services to taxonomists for standard genome sequencing and annotation.</title>
        <authorList>
            <consortium name="The Broad Institute Genomics Platform"/>
            <consortium name="The Broad Institute Genome Sequencing Center for Infectious Disease"/>
            <person name="Wu L."/>
            <person name="Ma J."/>
        </authorList>
    </citation>
    <scope>NUCLEOTIDE SEQUENCE [LARGE SCALE GENOMIC DNA]</scope>
    <source>
        <strain evidence="3">TISTR 2466</strain>
    </source>
</reference>
<evidence type="ECO:0000259" key="1">
    <source>
        <dbReference type="Pfam" id="PF13354"/>
    </source>
</evidence>
<dbReference type="GO" id="GO:0016787">
    <property type="term" value="F:hydrolase activity"/>
    <property type="evidence" value="ECO:0007669"/>
    <property type="project" value="UniProtKB-KW"/>
</dbReference>
<dbReference type="EMBL" id="JBHUMQ010000039">
    <property type="protein sequence ID" value="MFD2695204.1"/>
    <property type="molecule type" value="Genomic_DNA"/>
</dbReference>
<proteinExistence type="predicted"/>
<dbReference type="Pfam" id="PF13354">
    <property type="entry name" value="Beta-lactamase2"/>
    <property type="match status" value="1"/>
</dbReference>
<organism evidence="2 3">
    <name type="scientific">Sporolactobacillus shoreicorticis</name>
    <dbReference type="NCBI Taxonomy" id="1923877"/>
    <lineage>
        <taxon>Bacteria</taxon>
        <taxon>Bacillati</taxon>
        <taxon>Bacillota</taxon>
        <taxon>Bacilli</taxon>
        <taxon>Bacillales</taxon>
        <taxon>Sporolactobacillaceae</taxon>
        <taxon>Sporolactobacillus</taxon>
    </lineage>
</organism>
<keyword evidence="3" id="KW-1185">Reference proteome</keyword>
<dbReference type="InterPro" id="IPR000871">
    <property type="entry name" value="Beta-lactam_class-A"/>
</dbReference>
<feature type="domain" description="Beta-lactamase class A catalytic" evidence="1">
    <location>
        <begin position="30"/>
        <end position="235"/>
    </location>
</feature>
<dbReference type="RefSeq" id="WP_253060908.1">
    <property type="nucleotide sequence ID" value="NZ_JAMXWM010000007.1"/>
</dbReference>
<name>A0ABW5S7X2_9BACL</name>
<dbReference type="PANTHER" id="PTHR35333:SF3">
    <property type="entry name" value="BETA-LACTAMASE-TYPE TRANSPEPTIDASE FOLD CONTAINING PROTEIN"/>
    <property type="match status" value="1"/>
</dbReference>
<dbReference type="InterPro" id="IPR045155">
    <property type="entry name" value="Beta-lactam_cat"/>
</dbReference>
<accession>A0ABW5S7X2</accession>
<evidence type="ECO:0000313" key="3">
    <source>
        <dbReference type="Proteomes" id="UP001597399"/>
    </source>
</evidence>
<dbReference type="InterPro" id="IPR012338">
    <property type="entry name" value="Beta-lactam/transpept-like"/>
</dbReference>
<dbReference type="Gene3D" id="3.40.710.10">
    <property type="entry name" value="DD-peptidase/beta-lactamase superfamily"/>
    <property type="match status" value="1"/>
</dbReference>
<dbReference type="PANTHER" id="PTHR35333">
    <property type="entry name" value="BETA-LACTAMASE"/>
    <property type="match status" value="1"/>
</dbReference>
<keyword evidence="2" id="KW-0378">Hydrolase</keyword>
<dbReference type="SUPFAM" id="SSF56601">
    <property type="entry name" value="beta-lactamase/transpeptidase-like"/>
    <property type="match status" value="1"/>
</dbReference>
<protein>
    <submittedName>
        <fullName evidence="2">Serine hydrolase</fullName>
    </submittedName>
</protein>
<sequence length="267" mass="30225">MTDASTELRKVFRSVTNEFRDHIAVEAIGSDGASFGYNENIPMLSASLIKLPILFYAFKNPHLNPSQLQQTVRFDEEQIVGGSGVLQLLSGREWMVKDLLGLMISVSDNTATNLIMDFFGIDQIQKWVADQGLTETKIERKMMDEDAQRKGRTNRISAHDANSVIRHIFSKTDPFPDEVKFWMLHQQFRDKLPGLFDEKTQPVSVYNKTGEMEEIDHDAAYFTCNGHSMAVTVMTSGIKNRQKALMAIQNIGDAIANYLIQQSEKNE</sequence>
<dbReference type="Proteomes" id="UP001597399">
    <property type="component" value="Unassembled WGS sequence"/>
</dbReference>
<comment type="caution">
    <text evidence="2">The sequence shown here is derived from an EMBL/GenBank/DDBJ whole genome shotgun (WGS) entry which is preliminary data.</text>
</comment>